<dbReference type="AlphaFoldDB" id="A0AAV9ZQA2"/>
<feature type="region of interest" description="Disordered" evidence="1">
    <location>
        <begin position="336"/>
        <end position="360"/>
    </location>
</feature>
<sequence length="360" mass="38909">MPPHKACNKFLVKTPEIMAAQAKKNASKKTTKRKRKDSNDKFPTRTSLLRPRSHTTSTSQSPPPPPTKKRAAKANDDDTLQKGPIIPPVTAPYDELLAAIASELPCLVQNINQSKILWKTKKPASGEKSPLGKAIGYEAMVDDVKKKASRVVVLYMPPPTKPMDDPTPTPTFDYSELKHAGPSDSVMEQKISFNNATRAERAKLEETYPIGNDPRWPTLRIYQQPLTGFCFDLNKTRLDSQNLTDHKTAPASRFFDAQQRIKNISSAPATLNNTAAAVENAAPPAPAITAAPPAATPTPALSITDIFLASLMSNGGIPSLFPRLLTAHPAPLPAANTVITPPAPAPTRSAPPSRQNDGEI</sequence>
<dbReference type="Proteomes" id="UP001362999">
    <property type="component" value="Unassembled WGS sequence"/>
</dbReference>
<protein>
    <submittedName>
        <fullName evidence="3">Uncharacterized protein</fullName>
    </submittedName>
</protein>
<feature type="compositionally biased region" description="Basic residues" evidence="1">
    <location>
        <begin position="25"/>
        <end position="36"/>
    </location>
</feature>
<dbReference type="EMBL" id="JAWWNJ010000124">
    <property type="protein sequence ID" value="KAK6988303.1"/>
    <property type="molecule type" value="Genomic_DNA"/>
</dbReference>
<proteinExistence type="predicted"/>
<evidence type="ECO:0000256" key="1">
    <source>
        <dbReference type="SAM" id="MobiDB-lite"/>
    </source>
</evidence>
<reference evidence="3 4" key="1">
    <citation type="journal article" date="2024" name="J Genomics">
        <title>Draft genome sequencing and assembly of Favolaschia claudopus CIRM-BRFM 2984 isolated from oak limbs.</title>
        <authorList>
            <person name="Navarro D."/>
            <person name="Drula E."/>
            <person name="Chaduli D."/>
            <person name="Cazenave R."/>
            <person name="Ahrendt S."/>
            <person name="Wang J."/>
            <person name="Lipzen A."/>
            <person name="Daum C."/>
            <person name="Barry K."/>
            <person name="Grigoriev I.V."/>
            <person name="Favel A."/>
            <person name="Rosso M.N."/>
            <person name="Martin F."/>
        </authorList>
    </citation>
    <scope>NUCLEOTIDE SEQUENCE [LARGE SCALE GENOMIC DNA]</scope>
    <source>
        <strain evidence="3 4">CIRM-BRFM 2984</strain>
    </source>
</reference>
<gene>
    <name evidence="3" type="ORF">R3P38DRAFT_3229228</name>
    <name evidence="2" type="ORF">R3P38DRAFT_3243605</name>
</gene>
<organism evidence="3 4">
    <name type="scientific">Favolaschia claudopus</name>
    <dbReference type="NCBI Taxonomy" id="2862362"/>
    <lineage>
        <taxon>Eukaryota</taxon>
        <taxon>Fungi</taxon>
        <taxon>Dikarya</taxon>
        <taxon>Basidiomycota</taxon>
        <taxon>Agaricomycotina</taxon>
        <taxon>Agaricomycetes</taxon>
        <taxon>Agaricomycetidae</taxon>
        <taxon>Agaricales</taxon>
        <taxon>Marasmiineae</taxon>
        <taxon>Mycenaceae</taxon>
        <taxon>Favolaschia</taxon>
    </lineage>
</organism>
<feature type="region of interest" description="Disordered" evidence="1">
    <location>
        <begin position="21"/>
        <end position="86"/>
    </location>
</feature>
<accession>A0AAV9ZQA2</accession>
<keyword evidence="4" id="KW-1185">Reference proteome</keyword>
<evidence type="ECO:0000313" key="4">
    <source>
        <dbReference type="Proteomes" id="UP001362999"/>
    </source>
</evidence>
<dbReference type="EMBL" id="JAWWNJ010000228">
    <property type="protein sequence ID" value="KAK6969285.1"/>
    <property type="molecule type" value="Genomic_DNA"/>
</dbReference>
<comment type="caution">
    <text evidence="3">The sequence shown here is derived from an EMBL/GenBank/DDBJ whole genome shotgun (WGS) entry which is preliminary data.</text>
</comment>
<evidence type="ECO:0000313" key="2">
    <source>
        <dbReference type="EMBL" id="KAK6969285.1"/>
    </source>
</evidence>
<evidence type="ECO:0000313" key="3">
    <source>
        <dbReference type="EMBL" id="KAK6988303.1"/>
    </source>
</evidence>
<name>A0AAV9ZQA2_9AGAR</name>